<dbReference type="GO" id="GO:0006826">
    <property type="term" value="P:iron ion transport"/>
    <property type="evidence" value="ECO:0007669"/>
    <property type="project" value="InterPro"/>
</dbReference>
<proteinExistence type="inferred from homology"/>
<evidence type="ECO:0000256" key="1">
    <source>
        <dbReference type="ARBA" id="ARBA00004496"/>
    </source>
</evidence>
<dbReference type="AlphaFoldDB" id="A0A1L7D6X4"/>
<name>A0A1L7D6X4_9CORY</name>
<dbReference type="Gene3D" id="2.60.40.10">
    <property type="entry name" value="Immunoglobulins"/>
    <property type="match status" value="1"/>
</dbReference>
<keyword evidence="3" id="KW-0378">Hydrolase</keyword>
<evidence type="ECO:0000259" key="5">
    <source>
        <dbReference type="Pfam" id="PF11806"/>
    </source>
</evidence>
<comment type="subcellular location">
    <subcellularLocation>
        <location evidence="1">Cytoplasm</location>
    </subcellularLocation>
</comment>
<evidence type="ECO:0000256" key="4">
    <source>
        <dbReference type="ARBA" id="ARBA00024201"/>
    </source>
</evidence>
<protein>
    <recommendedName>
        <fullName evidence="5">Enterochelin esterase N-terminal domain-containing protein</fullName>
    </recommendedName>
</protein>
<comment type="similarity">
    <text evidence="4">Belongs to the Fes family.</text>
</comment>
<dbReference type="InterPro" id="IPR021764">
    <property type="entry name" value="Enterochelin_esterase_N"/>
</dbReference>
<dbReference type="Proteomes" id="UP000185491">
    <property type="component" value="Chromosome"/>
</dbReference>
<dbReference type="InterPro" id="IPR029058">
    <property type="entry name" value="AB_hydrolase_fold"/>
</dbReference>
<dbReference type="PANTHER" id="PTHR48098:SF3">
    <property type="entry name" value="IRON(III) ENTEROBACTIN ESTERASE"/>
    <property type="match status" value="1"/>
</dbReference>
<evidence type="ECO:0000256" key="2">
    <source>
        <dbReference type="ARBA" id="ARBA00022490"/>
    </source>
</evidence>
<dbReference type="GO" id="GO:0005737">
    <property type="term" value="C:cytoplasm"/>
    <property type="evidence" value="ECO:0007669"/>
    <property type="project" value="UniProtKB-SubCell"/>
</dbReference>
<dbReference type="GO" id="GO:0005975">
    <property type="term" value="P:carbohydrate metabolic process"/>
    <property type="evidence" value="ECO:0007669"/>
    <property type="project" value="UniProtKB-ARBA"/>
</dbReference>
<dbReference type="PANTHER" id="PTHR48098">
    <property type="entry name" value="ENTEROCHELIN ESTERASE-RELATED"/>
    <property type="match status" value="1"/>
</dbReference>
<sequence length="411" mass="44980">MFYTDDELIELFATSANPRELFARLSAAGTPLVHPTRPLMTFIVDTDTLGAALPEEPVREVHLWINRLTDKAHHEHGVMRQVPGTSVWVRTVYVPPTVRAAYCFRLNAGGHRPPGHNQFPHARDPFARGGTVVDAGSCGLSLLLGARQSPSTQWARLDRHRPASYRTFTEGGKQYFWWAPAAAFQDLPLLILADADVWFTRQRLDLVLGQAIATGKLPPVAVIGRGFASAADRKESLGLNSQFQAELTSGLAGLARREAKNSGHQLSDLPPIIAGQSLGAFNALIAAMDSPQAFSSVITYSPSLWWSPAPGASPRDLHTQITPWLVERLYAKSAADFPDFPIVYLAAGLREDQLLPHCLNLAFALEDCGWPHTYQTVDGGHDIAWWRELLLSHLAAALKGLPPAALNPNCF</sequence>
<dbReference type="SUPFAM" id="SSF53474">
    <property type="entry name" value="alpha/beta-Hydrolases"/>
    <property type="match status" value="1"/>
</dbReference>
<dbReference type="InterPro" id="IPR050583">
    <property type="entry name" value="Mycobacterial_A85_antigen"/>
</dbReference>
<accession>A0A1L7D6X4</accession>
<dbReference type="STRING" id="161895.CPHO_11130"/>
<feature type="domain" description="Enterochelin esterase N-terminal" evidence="5">
    <location>
        <begin position="54"/>
        <end position="108"/>
    </location>
</feature>
<evidence type="ECO:0000313" key="6">
    <source>
        <dbReference type="EMBL" id="APT93801.1"/>
    </source>
</evidence>
<dbReference type="Gene3D" id="3.40.50.1820">
    <property type="entry name" value="alpha/beta hydrolase"/>
    <property type="match status" value="1"/>
</dbReference>
<dbReference type="SUPFAM" id="SSF81296">
    <property type="entry name" value="E set domains"/>
    <property type="match status" value="1"/>
</dbReference>
<dbReference type="Pfam" id="PF00756">
    <property type="entry name" value="Esterase"/>
    <property type="match status" value="1"/>
</dbReference>
<organism evidence="6 7">
    <name type="scientific">Corynebacterium phocae</name>
    <dbReference type="NCBI Taxonomy" id="161895"/>
    <lineage>
        <taxon>Bacteria</taxon>
        <taxon>Bacillati</taxon>
        <taxon>Actinomycetota</taxon>
        <taxon>Actinomycetes</taxon>
        <taxon>Mycobacteriales</taxon>
        <taxon>Corynebacteriaceae</taxon>
        <taxon>Corynebacterium</taxon>
    </lineage>
</organism>
<dbReference type="GO" id="GO:0008849">
    <property type="term" value="F:enterochelin esterase activity"/>
    <property type="evidence" value="ECO:0007669"/>
    <property type="project" value="InterPro"/>
</dbReference>
<dbReference type="EMBL" id="CP009249">
    <property type="protein sequence ID" value="APT93801.1"/>
    <property type="molecule type" value="Genomic_DNA"/>
</dbReference>
<gene>
    <name evidence="6" type="ORF">CPHO_11130</name>
</gene>
<dbReference type="RefSeq" id="WP_075736715.1">
    <property type="nucleotide sequence ID" value="NZ_VXKJ01000048.1"/>
</dbReference>
<dbReference type="KEGG" id="cpho:CPHO_11130"/>
<evidence type="ECO:0000313" key="7">
    <source>
        <dbReference type="Proteomes" id="UP000185491"/>
    </source>
</evidence>
<reference evidence="6 7" key="1">
    <citation type="submission" date="2014-08" db="EMBL/GenBank/DDBJ databases">
        <title>Complete genome sequence of Corynebacterium phocae M408/89/1(T)(=DSM 44612(T)), isolated from the common seal (Phoca vitulina).</title>
        <authorList>
            <person name="Ruckert C."/>
            <person name="Albersmeier A."/>
            <person name="Winkler A."/>
            <person name="Kalinowski J."/>
        </authorList>
    </citation>
    <scope>NUCLEOTIDE SEQUENCE [LARGE SCALE GENOMIC DNA]</scope>
    <source>
        <strain evidence="6 7">M408/89/1</strain>
    </source>
</reference>
<dbReference type="GO" id="GO:0005506">
    <property type="term" value="F:iron ion binding"/>
    <property type="evidence" value="ECO:0007669"/>
    <property type="project" value="InterPro"/>
</dbReference>
<keyword evidence="2" id="KW-0963">Cytoplasm</keyword>
<dbReference type="Pfam" id="PF11806">
    <property type="entry name" value="Enterochelin_N"/>
    <property type="match status" value="1"/>
</dbReference>
<keyword evidence="7" id="KW-1185">Reference proteome</keyword>
<dbReference type="InterPro" id="IPR014756">
    <property type="entry name" value="Ig_E-set"/>
</dbReference>
<dbReference type="InterPro" id="IPR000801">
    <property type="entry name" value="Esterase-like"/>
</dbReference>
<evidence type="ECO:0000256" key="3">
    <source>
        <dbReference type="ARBA" id="ARBA00022801"/>
    </source>
</evidence>
<dbReference type="InterPro" id="IPR013783">
    <property type="entry name" value="Ig-like_fold"/>
</dbReference>